<dbReference type="InterPro" id="IPR029320">
    <property type="entry name" value="Acyl-CoA_ox_N"/>
</dbReference>
<dbReference type="GO" id="GO:0005777">
    <property type="term" value="C:peroxisome"/>
    <property type="evidence" value="ECO:0007669"/>
    <property type="project" value="InterPro"/>
</dbReference>
<organism evidence="3 4">
    <name type="scientific">Taeniopygia guttata</name>
    <name type="common">Zebra finch</name>
    <name type="synonym">Poephila guttata</name>
    <dbReference type="NCBI Taxonomy" id="59729"/>
    <lineage>
        <taxon>Eukaryota</taxon>
        <taxon>Metazoa</taxon>
        <taxon>Chordata</taxon>
        <taxon>Craniata</taxon>
        <taxon>Vertebrata</taxon>
        <taxon>Euteleostomi</taxon>
        <taxon>Archelosauria</taxon>
        <taxon>Archosauria</taxon>
        <taxon>Dinosauria</taxon>
        <taxon>Saurischia</taxon>
        <taxon>Theropoda</taxon>
        <taxon>Coelurosauria</taxon>
        <taxon>Aves</taxon>
        <taxon>Neognathae</taxon>
        <taxon>Neoaves</taxon>
        <taxon>Telluraves</taxon>
        <taxon>Australaves</taxon>
        <taxon>Passeriformes</taxon>
        <taxon>Passeroidea</taxon>
        <taxon>Estrildidae</taxon>
        <taxon>Estrildinae</taxon>
        <taxon>Taeniopygia</taxon>
    </lineage>
</organism>
<dbReference type="GeneTree" id="ENSGT00940000157287"/>
<dbReference type="InterPro" id="IPR009100">
    <property type="entry name" value="AcylCoA_DH/oxidase_NM_dom_sf"/>
</dbReference>
<evidence type="ECO:0000313" key="3">
    <source>
        <dbReference type="Ensembl" id="ENSTGUP00000030673.1"/>
    </source>
</evidence>
<dbReference type="InterPro" id="IPR037069">
    <property type="entry name" value="AcylCoA_DH/ox_N_sf"/>
</dbReference>
<dbReference type="AlphaFoldDB" id="A0A674H5B3"/>
<gene>
    <name evidence="3" type="primary">ACOX1</name>
</gene>
<dbReference type="GO" id="GO:0000038">
    <property type="term" value="P:very long-chain fatty acid metabolic process"/>
    <property type="evidence" value="ECO:0007669"/>
    <property type="project" value="TreeGrafter"/>
</dbReference>
<dbReference type="Pfam" id="PF14749">
    <property type="entry name" value="Acyl-CoA_ox_N"/>
    <property type="match status" value="1"/>
</dbReference>
<evidence type="ECO:0000256" key="1">
    <source>
        <dbReference type="ARBA" id="ARBA00004846"/>
    </source>
</evidence>
<dbReference type="GO" id="GO:0005504">
    <property type="term" value="F:fatty acid binding"/>
    <property type="evidence" value="ECO:0007669"/>
    <property type="project" value="TreeGrafter"/>
</dbReference>
<keyword evidence="4" id="KW-1185">Reference proteome</keyword>
<dbReference type="SUPFAM" id="SSF56645">
    <property type="entry name" value="Acyl-CoA dehydrogenase NM domain-like"/>
    <property type="match status" value="1"/>
</dbReference>
<dbReference type="PANTHER" id="PTHR10909">
    <property type="entry name" value="ELECTRON TRANSPORT OXIDOREDUCTASE"/>
    <property type="match status" value="1"/>
</dbReference>
<sequence>MSVNADLRRERAAATFQPELLTHILDGGPERTRRRKEIEALVLNDPDFQHEDLNFLSRSQRYEQAIRKSSLMVMKLREYGIADPEEIYWFKRTCLGNFPEPLGLHFSMFHKTIETQTSAAQKEKWLPLVRGVEIIGTYAQTEMGHALFTVDGLNLWTFTWACSSPPFSPRPPQSSRIASSCLPGTWRSLALMPRLKWAMGLIFGAWKRQPLMTPLHRSSSSTAPLSPPLSGGQVDLGRRRTTPSFWLSSTPRASAKACTPSLSPSGSWAHMNLCQVQIHTQGIDYTCFSLTVYSCCVLLKSIAYFIS</sequence>
<protein>
    <submittedName>
        <fullName evidence="3">Acyl-CoA oxidase 1</fullName>
    </submittedName>
</protein>
<feature type="domain" description="Acyl-coenzyme A oxidase N-terminal" evidence="2">
    <location>
        <begin position="18"/>
        <end position="135"/>
    </location>
</feature>
<dbReference type="PANTHER" id="PTHR10909:SF250">
    <property type="entry name" value="PEROXISOMAL ACYL-COENZYME A OXIDASE 1"/>
    <property type="match status" value="1"/>
</dbReference>
<dbReference type="GO" id="GO:0033540">
    <property type="term" value="P:fatty acid beta-oxidation using acyl-CoA oxidase"/>
    <property type="evidence" value="ECO:0007669"/>
    <property type="project" value="TreeGrafter"/>
</dbReference>
<dbReference type="Gene3D" id="1.10.540.10">
    <property type="entry name" value="Acyl-CoA dehydrogenase/oxidase, N-terminal domain"/>
    <property type="match status" value="1"/>
</dbReference>
<dbReference type="GO" id="GO:0055088">
    <property type="term" value="P:lipid homeostasis"/>
    <property type="evidence" value="ECO:0007669"/>
    <property type="project" value="TreeGrafter"/>
</dbReference>
<reference evidence="3 4" key="1">
    <citation type="journal article" date="2010" name="Nature">
        <title>The genome of a songbird.</title>
        <authorList>
            <person name="Warren W.C."/>
            <person name="Clayton D.F."/>
            <person name="Ellegren H."/>
            <person name="Arnold A.P."/>
            <person name="Hillier L.W."/>
            <person name="Kunstner A."/>
            <person name="Searle S."/>
            <person name="White S."/>
            <person name="Vilella A.J."/>
            <person name="Fairley S."/>
            <person name="Heger A."/>
            <person name="Kong L."/>
            <person name="Ponting C.P."/>
            <person name="Jarvis E.D."/>
            <person name="Mello C.V."/>
            <person name="Minx P."/>
            <person name="Lovell P."/>
            <person name="Velho T.A."/>
            <person name="Ferris M."/>
            <person name="Balakrishnan C.N."/>
            <person name="Sinha S."/>
            <person name="Blatti C."/>
            <person name="London S.E."/>
            <person name="Li Y."/>
            <person name="Lin Y.C."/>
            <person name="George J."/>
            <person name="Sweedler J."/>
            <person name="Southey B."/>
            <person name="Gunaratne P."/>
            <person name="Watson M."/>
            <person name="Nam K."/>
            <person name="Backstrom N."/>
            <person name="Smeds L."/>
            <person name="Nabholz B."/>
            <person name="Itoh Y."/>
            <person name="Whitney O."/>
            <person name="Pfenning A.R."/>
            <person name="Howard J."/>
            <person name="Volker M."/>
            <person name="Skinner B.M."/>
            <person name="Griffin D.K."/>
            <person name="Ye L."/>
            <person name="McLaren W.M."/>
            <person name="Flicek P."/>
            <person name="Quesada V."/>
            <person name="Velasco G."/>
            <person name="Lopez-Otin C."/>
            <person name="Puente X.S."/>
            <person name="Olender T."/>
            <person name="Lancet D."/>
            <person name="Smit A.F."/>
            <person name="Hubley R."/>
            <person name="Konkel M.K."/>
            <person name="Walker J.A."/>
            <person name="Batzer M.A."/>
            <person name="Gu W."/>
            <person name="Pollock D.D."/>
            <person name="Chen L."/>
            <person name="Cheng Z."/>
            <person name="Eichler E.E."/>
            <person name="Stapley J."/>
            <person name="Slate J."/>
            <person name="Ekblom R."/>
            <person name="Birkhead T."/>
            <person name="Burke T."/>
            <person name="Burt D."/>
            <person name="Scharff C."/>
            <person name="Adam I."/>
            <person name="Richard H."/>
            <person name="Sultan M."/>
            <person name="Soldatov A."/>
            <person name="Lehrach H."/>
            <person name="Edwards S.V."/>
            <person name="Yang S.P."/>
            <person name="Li X."/>
            <person name="Graves T."/>
            <person name="Fulton L."/>
            <person name="Nelson J."/>
            <person name="Chinwalla A."/>
            <person name="Hou S."/>
            <person name="Mardis E.R."/>
            <person name="Wilson R.K."/>
        </authorList>
    </citation>
    <scope>NUCLEOTIDE SEQUENCE [LARGE SCALE GENOMIC DNA]</scope>
</reference>
<reference evidence="3" key="2">
    <citation type="submission" date="2025-08" db="UniProtKB">
        <authorList>
            <consortium name="Ensembl"/>
        </authorList>
    </citation>
    <scope>IDENTIFICATION</scope>
</reference>
<evidence type="ECO:0000259" key="2">
    <source>
        <dbReference type="Pfam" id="PF14749"/>
    </source>
</evidence>
<dbReference type="GO" id="GO:0003997">
    <property type="term" value="F:acyl-CoA oxidase activity"/>
    <property type="evidence" value="ECO:0007669"/>
    <property type="project" value="InterPro"/>
</dbReference>
<dbReference type="Ensembl" id="ENSTGUT00000043159.1">
    <property type="protein sequence ID" value="ENSTGUP00000030673.1"/>
    <property type="gene ID" value="ENSTGUG00000008167.2"/>
</dbReference>
<dbReference type="Proteomes" id="UP000007754">
    <property type="component" value="Chromosome 18"/>
</dbReference>
<comment type="pathway">
    <text evidence="1">Lipid metabolism; peroxisomal fatty acid beta-oxidation.</text>
</comment>
<evidence type="ECO:0000313" key="4">
    <source>
        <dbReference type="Proteomes" id="UP000007754"/>
    </source>
</evidence>
<accession>A0A674H5B3</accession>
<dbReference type="GO" id="GO:0071949">
    <property type="term" value="F:FAD binding"/>
    <property type="evidence" value="ECO:0007669"/>
    <property type="project" value="InterPro"/>
</dbReference>
<dbReference type="FunFam" id="1.10.540.10:FF:000006">
    <property type="entry name" value="Acyl-coenzyme A oxidase"/>
    <property type="match status" value="1"/>
</dbReference>
<name>A0A674H5B3_TAEGU</name>
<reference evidence="3" key="3">
    <citation type="submission" date="2025-09" db="UniProtKB">
        <authorList>
            <consortium name="Ensembl"/>
        </authorList>
    </citation>
    <scope>IDENTIFICATION</scope>
</reference>
<proteinExistence type="predicted"/>
<dbReference type="InterPro" id="IPR012258">
    <property type="entry name" value="Acyl-CoA_oxidase"/>
</dbReference>